<dbReference type="EMBL" id="VLLG01000006">
    <property type="protein sequence ID" value="TWI82582.1"/>
    <property type="molecule type" value="Genomic_DNA"/>
</dbReference>
<dbReference type="RefSeq" id="WP_145718793.1">
    <property type="nucleotide sequence ID" value="NZ_BAAAFY010000006.1"/>
</dbReference>
<sequence>MLPKELTGDLTKRLSTIKGQIEGIINMLQEGKDPDQILNQFKAADQGLQKAHFLLLDEVFRKSLALKLVKVMNACPGNCPDAQKIEILKEQFPLLQDSELTHKIKEINEIGERLARYNEENSKKSEK</sequence>
<dbReference type="GO" id="GO:0046872">
    <property type="term" value="F:metal ion binding"/>
    <property type="evidence" value="ECO:0007669"/>
    <property type="project" value="InterPro"/>
</dbReference>
<evidence type="ECO:0000313" key="3">
    <source>
        <dbReference type="Proteomes" id="UP000316778"/>
    </source>
</evidence>
<dbReference type="InterPro" id="IPR038390">
    <property type="entry name" value="Metal_Tscrpt_repr_sf"/>
</dbReference>
<evidence type="ECO:0000313" key="2">
    <source>
        <dbReference type="EMBL" id="TWI82582.1"/>
    </source>
</evidence>
<dbReference type="Proteomes" id="UP000316778">
    <property type="component" value="Unassembled WGS sequence"/>
</dbReference>
<organism evidence="2 3">
    <name type="scientific">Chitinophaga japonensis</name>
    <name type="common">Flexibacter japonensis</name>
    <dbReference type="NCBI Taxonomy" id="104662"/>
    <lineage>
        <taxon>Bacteria</taxon>
        <taxon>Pseudomonadati</taxon>
        <taxon>Bacteroidota</taxon>
        <taxon>Chitinophagia</taxon>
        <taxon>Chitinophagales</taxon>
        <taxon>Chitinophagaceae</taxon>
        <taxon>Chitinophaga</taxon>
    </lineage>
</organism>
<gene>
    <name evidence="2" type="ORF">LX66_5156</name>
</gene>
<name>A0A562SMW4_CHIJA</name>
<protein>
    <submittedName>
        <fullName evidence="2">Metal-sensitive transcriptional repressor</fullName>
    </submittedName>
</protein>
<dbReference type="GO" id="GO:0045892">
    <property type="term" value="P:negative regulation of DNA-templated transcription"/>
    <property type="evidence" value="ECO:0007669"/>
    <property type="project" value="UniProtKB-ARBA"/>
</dbReference>
<dbReference type="GO" id="GO:0003677">
    <property type="term" value="F:DNA binding"/>
    <property type="evidence" value="ECO:0007669"/>
    <property type="project" value="InterPro"/>
</dbReference>
<proteinExistence type="inferred from homology"/>
<comment type="similarity">
    <text evidence="1">Belongs to the FrmR/RcnR family.</text>
</comment>
<comment type="caution">
    <text evidence="2">The sequence shown here is derived from an EMBL/GenBank/DDBJ whole genome shotgun (WGS) entry which is preliminary data.</text>
</comment>
<keyword evidence="3" id="KW-1185">Reference proteome</keyword>
<dbReference type="Pfam" id="PF02583">
    <property type="entry name" value="Trns_repr_metal"/>
    <property type="match status" value="1"/>
</dbReference>
<reference evidence="2 3" key="1">
    <citation type="journal article" date="2013" name="Stand. Genomic Sci.">
        <title>Genomic Encyclopedia of Type Strains, Phase I: The one thousand microbial genomes (KMG-I) project.</title>
        <authorList>
            <person name="Kyrpides N.C."/>
            <person name="Woyke T."/>
            <person name="Eisen J.A."/>
            <person name="Garrity G."/>
            <person name="Lilburn T.G."/>
            <person name="Beck B.J."/>
            <person name="Whitman W.B."/>
            <person name="Hugenholtz P."/>
            <person name="Klenk H.P."/>
        </authorList>
    </citation>
    <scope>NUCLEOTIDE SEQUENCE [LARGE SCALE GENOMIC DNA]</scope>
    <source>
        <strain evidence="2 3">DSM 13484</strain>
    </source>
</reference>
<dbReference type="InterPro" id="IPR003735">
    <property type="entry name" value="Metal_Tscrpt_repr"/>
</dbReference>
<dbReference type="OrthoDB" id="598199at2"/>
<evidence type="ECO:0000256" key="1">
    <source>
        <dbReference type="ARBA" id="ARBA00005260"/>
    </source>
</evidence>
<dbReference type="AlphaFoldDB" id="A0A562SMW4"/>
<accession>A0A562SMW4</accession>
<dbReference type="Gene3D" id="1.20.58.1000">
    <property type="entry name" value="Metal-sensitive repressor, helix protomer"/>
    <property type="match status" value="1"/>
</dbReference>